<reference evidence="4" key="1">
    <citation type="journal article" date="2019" name="Int. J. Syst. Evol. Microbiol.">
        <title>The Global Catalogue of Microorganisms (GCM) 10K type strain sequencing project: providing services to taxonomists for standard genome sequencing and annotation.</title>
        <authorList>
            <consortium name="The Broad Institute Genomics Platform"/>
            <consortium name="The Broad Institute Genome Sequencing Center for Infectious Disease"/>
            <person name="Wu L."/>
            <person name="Ma J."/>
        </authorList>
    </citation>
    <scope>NUCLEOTIDE SEQUENCE [LARGE SCALE GENOMIC DNA]</scope>
    <source>
        <strain evidence="4">JCM 16929</strain>
    </source>
</reference>
<dbReference type="Gene3D" id="3.40.50.720">
    <property type="entry name" value="NAD(P)-binding Rossmann-like Domain"/>
    <property type="match status" value="1"/>
</dbReference>
<evidence type="ECO:0000313" key="3">
    <source>
        <dbReference type="EMBL" id="GAA3604036.1"/>
    </source>
</evidence>
<proteinExistence type="inferred from homology"/>
<sequence length="203" mass="21053">MNPTYDFTGQVALVTGASSGMGLATARAFAEAGASVVLADSNRAALTSAADALAGAGHQILAVRCDVAAEDQVAAMVAATVYRFGRLDMAFNNAGIQLSVCDAADEPAEAFDRVTAINLRGVWACMKHELKVMRSQGSGAIVNCSSLGGLVGSPGRAAYHATKHGVLGLTSSAAGVRAAWSADQRCLSRHHRHPDGRRHARHR</sequence>
<dbReference type="Proteomes" id="UP001501490">
    <property type="component" value="Unassembled WGS sequence"/>
</dbReference>
<dbReference type="SUPFAM" id="SSF51735">
    <property type="entry name" value="NAD(P)-binding Rossmann-fold domains"/>
    <property type="match status" value="1"/>
</dbReference>
<organism evidence="3 4">
    <name type="scientific">Microlunatus ginsengisoli</name>
    <dbReference type="NCBI Taxonomy" id="363863"/>
    <lineage>
        <taxon>Bacteria</taxon>
        <taxon>Bacillati</taxon>
        <taxon>Actinomycetota</taxon>
        <taxon>Actinomycetes</taxon>
        <taxon>Propionibacteriales</taxon>
        <taxon>Propionibacteriaceae</taxon>
        <taxon>Microlunatus</taxon>
    </lineage>
</organism>
<dbReference type="PANTHER" id="PTHR42820:SF1">
    <property type="entry name" value="SHORT-CHAIN DEHYDROGENASE_REDUCTASE FAMILY PROTEIN"/>
    <property type="match status" value="1"/>
</dbReference>
<dbReference type="InterPro" id="IPR036291">
    <property type="entry name" value="NAD(P)-bd_dom_sf"/>
</dbReference>
<dbReference type="PRINTS" id="PR00081">
    <property type="entry name" value="GDHRDH"/>
</dbReference>
<keyword evidence="4" id="KW-1185">Reference proteome</keyword>
<evidence type="ECO:0000256" key="1">
    <source>
        <dbReference type="RuleBase" id="RU000363"/>
    </source>
</evidence>
<evidence type="ECO:0000259" key="2">
    <source>
        <dbReference type="SMART" id="SM00822"/>
    </source>
</evidence>
<evidence type="ECO:0000313" key="4">
    <source>
        <dbReference type="Proteomes" id="UP001501490"/>
    </source>
</evidence>
<dbReference type="PRINTS" id="PR00080">
    <property type="entry name" value="SDRFAMILY"/>
</dbReference>
<dbReference type="InterPro" id="IPR057326">
    <property type="entry name" value="KR_dom"/>
</dbReference>
<accession>A0ABP6ZDW6</accession>
<dbReference type="SMART" id="SM00822">
    <property type="entry name" value="PKS_KR"/>
    <property type="match status" value="1"/>
</dbReference>
<name>A0ABP6ZDW6_9ACTN</name>
<dbReference type="Pfam" id="PF00106">
    <property type="entry name" value="adh_short"/>
    <property type="match status" value="1"/>
</dbReference>
<feature type="domain" description="Ketoreductase" evidence="2">
    <location>
        <begin position="10"/>
        <end position="183"/>
    </location>
</feature>
<dbReference type="PANTHER" id="PTHR42820">
    <property type="entry name" value="SHORT-CHAIN DEHYDROGENASE REDUCTASE"/>
    <property type="match status" value="1"/>
</dbReference>
<comment type="caution">
    <text evidence="3">The sequence shown here is derived from an EMBL/GenBank/DDBJ whole genome shotgun (WGS) entry which is preliminary data.</text>
</comment>
<gene>
    <name evidence="3" type="ORF">GCM10022236_02230</name>
</gene>
<dbReference type="EMBL" id="BAABAB010000002">
    <property type="protein sequence ID" value="GAA3604036.1"/>
    <property type="molecule type" value="Genomic_DNA"/>
</dbReference>
<comment type="similarity">
    <text evidence="1">Belongs to the short-chain dehydrogenases/reductases (SDR) family.</text>
</comment>
<dbReference type="InterPro" id="IPR002347">
    <property type="entry name" value="SDR_fam"/>
</dbReference>
<protein>
    <recommendedName>
        <fullName evidence="2">Ketoreductase domain-containing protein</fullName>
    </recommendedName>
</protein>